<gene>
    <name evidence="1" type="ORF">S12H4_56440</name>
</gene>
<organism evidence="1">
    <name type="scientific">marine sediment metagenome</name>
    <dbReference type="NCBI Taxonomy" id="412755"/>
    <lineage>
        <taxon>unclassified sequences</taxon>
        <taxon>metagenomes</taxon>
        <taxon>ecological metagenomes</taxon>
    </lineage>
</organism>
<feature type="non-terminal residue" evidence="1">
    <location>
        <position position="1"/>
    </location>
</feature>
<evidence type="ECO:0000313" key="1">
    <source>
        <dbReference type="EMBL" id="GAJ25142.1"/>
    </source>
</evidence>
<name>X1VUZ1_9ZZZZ</name>
<protein>
    <recommendedName>
        <fullName evidence="2">Fibronectin type-III domain-containing protein</fullName>
    </recommendedName>
</protein>
<evidence type="ECO:0008006" key="2">
    <source>
        <dbReference type="Google" id="ProtNLM"/>
    </source>
</evidence>
<sequence>STRNITFIWYSLEPGVTFDVYIRAIDLSGNVSDWSGVKSKTTATDSDSPEILAAPSIEALLAGIKINWNAGTEDNISHYKIERQESADAEELSLI</sequence>
<reference evidence="1" key="1">
    <citation type="journal article" date="2014" name="Front. Microbiol.">
        <title>High frequency of phylogenetically diverse reductive dehalogenase-homologous genes in deep subseafloor sedimentary metagenomes.</title>
        <authorList>
            <person name="Kawai M."/>
            <person name="Futagami T."/>
            <person name="Toyoda A."/>
            <person name="Takaki Y."/>
            <person name="Nishi S."/>
            <person name="Hori S."/>
            <person name="Arai W."/>
            <person name="Tsubouchi T."/>
            <person name="Morono Y."/>
            <person name="Uchiyama I."/>
            <person name="Ito T."/>
            <person name="Fujiyama A."/>
            <person name="Inagaki F."/>
            <person name="Takami H."/>
        </authorList>
    </citation>
    <scope>NUCLEOTIDE SEQUENCE</scope>
    <source>
        <strain evidence="1">Expedition CK06-06</strain>
    </source>
</reference>
<dbReference type="EMBL" id="BARW01036348">
    <property type="protein sequence ID" value="GAJ25142.1"/>
    <property type="molecule type" value="Genomic_DNA"/>
</dbReference>
<dbReference type="AlphaFoldDB" id="X1VUZ1"/>
<accession>X1VUZ1</accession>
<comment type="caution">
    <text evidence="1">The sequence shown here is derived from an EMBL/GenBank/DDBJ whole genome shotgun (WGS) entry which is preliminary data.</text>
</comment>
<proteinExistence type="predicted"/>